<dbReference type="PROSITE" id="PS00108">
    <property type="entry name" value="PROTEIN_KINASE_ST"/>
    <property type="match status" value="1"/>
</dbReference>
<dbReference type="Pfam" id="PF00069">
    <property type="entry name" value="Pkinase"/>
    <property type="match status" value="1"/>
</dbReference>
<evidence type="ECO:0000256" key="7">
    <source>
        <dbReference type="SAM" id="MobiDB-lite"/>
    </source>
</evidence>
<dbReference type="Gene3D" id="1.10.510.10">
    <property type="entry name" value="Transferase(Phosphotransferase) domain 1"/>
    <property type="match status" value="1"/>
</dbReference>
<keyword evidence="8" id="KW-0472">Membrane</keyword>
<evidence type="ECO:0000256" key="8">
    <source>
        <dbReference type="SAM" id="Phobius"/>
    </source>
</evidence>
<dbReference type="PROSITE" id="PS50231">
    <property type="entry name" value="RICIN_B_LECTIN"/>
    <property type="match status" value="1"/>
</dbReference>
<dbReference type="PANTHER" id="PTHR43289:SF6">
    <property type="entry name" value="SERINE_THREONINE-PROTEIN KINASE NEKL-3"/>
    <property type="match status" value="1"/>
</dbReference>
<dbReference type="PROSITE" id="PS50011">
    <property type="entry name" value="PROTEIN_KINASE_DOM"/>
    <property type="match status" value="1"/>
</dbReference>
<dbReference type="Gene3D" id="3.30.200.20">
    <property type="entry name" value="Phosphorylase Kinase, domain 1"/>
    <property type="match status" value="1"/>
</dbReference>
<keyword evidence="8" id="KW-1133">Transmembrane helix</keyword>
<dbReference type="Proteomes" id="UP000586947">
    <property type="component" value="Unassembled WGS sequence"/>
</dbReference>
<proteinExistence type="predicted"/>
<feature type="domain" description="Protein kinase" evidence="9">
    <location>
        <begin position="1"/>
        <end position="239"/>
    </location>
</feature>
<dbReference type="SMART" id="SM00458">
    <property type="entry name" value="RICIN"/>
    <property type="match status" value="1"/>
</dbReference>
<keyword evidence="5" id="KW-0418">Kinase</keyword>
<keyword evidence="3" id="KW-0808">Transferase</keyword>
<dbReference type="Pfam" id="PF00652">
    <property type="entry name" value="Ricin_B_lectin"/>
    <property type="match status" value="1"/>
</dbReference>
<keyword evidence="4" id="KW-0547">Nucleotide-binding</keyword>
<protein>
    <recommendedName>
        <fullName evidence="1">non-specific serine/threonine protein kinase</fullName>
        <ecNumber evidence="1">2.7.11.1</ecNumber>
    </recommendedName>
</protein>
<dbReference type="InterPro" id="IPR000772">
    <property type="entry name" value="Ricin_B_lectin"/>
</dbReference>
<evidence type="ECO:0000256" key="4">
    <source>
        <dbReference type="ARBA" id="ARBA00022741"/>
    </source>
</evidence>
<feature type="region of interest" description="Disordered" evidence="7">
    <location>
        <begin position="497"/>
        <end position="521"/>
    </location>
</feature>
<reference evidence="10 11" key="1">
    <citation type="submission" date="2020-08" db="EMBL/GenBank/DDBJ databases">
        <title>Sequencing the genomes of 1000 actinobacteria strains.</title>
        <authorList>
            <person name="Klenk H.-P."/>
        </authorList>
    </citation>
    <scope>NUCLEOTIDE SEQUENCE [LARGE SCALE GENOMIC DNA]</scope>
    <source>
        <strain evidence="10 11">DSM 103125</strain>
    </source>
</reference>
<dbReference type="CDD" id="cd14014">
    <property type="entry name" value="STKc_PknB_like"/>
    <property type="match status" value="1"/>
</dbReference>
<name>A0A840VRY3_9ACTN</name>
<keyword evidence="2" id="KW-0723">Serine/threonine-protein kinase</keyword>
<evidence type="ECO:0000256" key="5">
    <source>
        <dbReference type="ARBA" id="ARBA00022777"/>
    </source>
</evidence>
<gene>
    <name evidence="10" type="ORF">HNR20_000303</name>
</gene>
<dbReference type="InterPro" id="IPR008271">
    <property type="entry name" value="Ser/Thr_kinase_AS"/>
</dbReference>
<evidence type="ECO:0000259" key="9">
    <source>
        <dbReference type="PROSITE" id="PS50011"/>
    </source>
</evidence>
<dbReference type="InterPro" id="IPR035992">
    <property type="entry name" value="Ricin_B-like_lectins"/>
</dbReference>
<evidence type="ECO:0000256" key="2">
    <source>
        <dbReference type="ARBA" id="ARBA00022527"/>
    </source>
</evidence>
<evidence type="ECO:0000313" key="11">
    <source>
        <dbReference type="Proteomes" id="UP000586947"/>
    </source>
</evidence>
<keyword evidence="11" id="KW-1185">Reference proteome</keyword>
<dbReference type="GO" id="GO:0004674">
    <property type="term" value="F:protein serine/threonine kinase activity"/>
    <property type="evidence" value="ECO:0007669"/>
    <property type="project" value="UniProtKB-KW"/>
</dbReference>
<dbReference type="PANTHER" id="PTHR43289">
    <property type="entry name" value="MITOGEN-ACTIVATED PROTEIN KINASE KINASE KINASE 20-RELATED"/>
    <property type="match status" value="1"/>
</dbReference>
<feature type="transmembrane region" description="Helical" evidence="8">
    <location>
        <begin position="297"/>
        <end position="317"/>
    </location>
</feature>
<dbReference type="AlphaFoldDB" id="A0A840VRY3"/>
<evidence type="ECO:0000313" key="10">
    <source>
        <dbReference type="EMBL" id="MBB5475798.1"/>
    </source>
</evidence>
<keyword evidence="6" id="KW-0067">ATP-binding</keyword>
<dbReference type="InterPro" id="IPR011009">
    <property type="entry name" value="Kinase-like_dom_sf"/>
</dbReference>
<keyword evidence="8" id="KW-0812">Transmembrane</keyword>
<dbReference type="InterPro" id="IPR000719">
    <property type="entry name" value="Prot_kinase_dom"/>
</dbReference>
<organism evidence="10 11">
    <name type="scientific">Micromonospora parathelypteridis</name>
    <dbReference type="NCBI Taxonomy" id="1839617"/>
    <lineage>
        <taxon>Bacteria</taxon>
        <taxon>Bacillati</taxon>
        <taxon>Actinomycetota</taxon>
        <taxon>Actinomycetes</taxon>
        <taxon>Micromonosporales</taxon>
        <taxon>Micromonosporaceae</taxon>
        <taxon>Micromonospora</taxon>
    </lineage>
</organism>
<dbReference type="CDD" id="cd00161">
    <property type="entry name" value="beta-trefoil_Ricin-like"/>
    <property type="match status" value="1"/>
</dbReference>
<sequence>MLQRDVAIKEIVPPPGLTDQARQELRIRSLREARAIAQLDHANVVRVFDVLLGVDGDPQIVMEYVPSRSLHDTITTEGPIPPVRAAAIGLAVLGALRAAHRAGIMHRDVKPANILVGTDGRIVLTDFGLATAVEDVNLTLTGVVLGSPAYVSPERAMRGTVGPEGDLWSLGATLYAAVEGQSPYARPSSLMSLTALVTEPPPTAQRAGPLAPVLAGLLQKEPAERMDAETAEQLLRAALHGTSKSVAVTRRPVPAVPQPGAAETAPHPVGVHDVPPPSAGATADGAGPGPARRRRTLLLGGAAVLVALGLAIGIPLANRRQSGVTGSGAELVDATAAGVPSTPSAASTAGALPPISWSVYRDDTGFTVPAPRDWQVVRHGQQVEFHEPDGERMLVVTATDSPHSDPVAELSGPTVSERYRDYRRVDLLAVNYQLKAADLEWVFRSDAGTAMHARQRTFTTAKRKGYSIAWLTPEAGWPAGAEAFRKVTAGFRAASAVGGATPSAKPDPRLSSTPSAPPARSGYQLVGVASNRCLDISAPDSPDPVRLQLSDCRDDRARNQLWAMRPDGSVQLGGRCLDVLGASSEAGAAIQLTTCNTTPAQQFTLNEGRQLVNAHSGMCLGTVGQSTANGALIEQRSCSASSHLQWTRK</sequence>
<accession>A0A840VRY3</accession>
<comment type="caution">
    <text evidence="10">The sequence shown here is derived from an EMBL/GenBank/DDBJ whole genome shotgun (WGS) entry which is preliminary data.</text>
</comment>
<dbReference type="SUPFAM" id="SSF56112">
    <property type="entry name" value="Protein kinase-like (PK-like)"/>
    <property type="match status" value="1"/>
</dbReference>
<evidence type="ECO:0000256" key="1">
    <source>
        <dbReference type="ARBA" id="ARBA00012513"/>
    </source>
</evidence>
<dbReference type="EC" id="2.7.11.1" evidence="1"/>
<evidence type="ECO:0000256" key="3">
    <source>
        <dbReference type="ARBA" id="ARBA00022679"/>
    </source>
</evidence>
<dbReference type="EMBL" id="JACHDP010000001">
    <property type="protein sequence ID" value="MBB5475798.1"/>
    <property type="molecule type" value="Genomic_DNA"/>
</dbReference>
<evidence type="ECO:0000256" key="6">
    <source>
        <dbReference type="ARBA" id="ARBA00022840"/>
    </source>
</evidence>
<dbReference type="SMART" id="SM00220">
    <property type="entry name" value="S_TKc"/>
    <property type="match status" value="1"/>
</dbReference>
<dbReference type="GO" id="GO:0005524">
    <property type="term" value="F:ATP binding"/>
    <property type="evidence" value="ECO:0007669"/>
    <property type="project" value="UniProtKB-KW"/>
</dbReference>
<dbReference type="SUPFAM" id="SSF50370">
    <property type="entry name" value="Ricin B-like lectins"/>
    <property type="match status" value="1"/>
</dbReference>
<dbReference type="Gene3D" id="2.80.10.50">
    <property type="match status" value="1"/>
</dbReference>